<keyword evidence="2" id="KW-1185">Reference proteome</keyword>
<proteinExistence type="predicted"/>
<name>A0A3M7Q0W4_BRAPC</name>
<dbReference type="Proteomes" id="UP000276133">
    <property type="component" value="Unassembled WGS sequence"/>
</dbReference>
<comment type="caution">
    <text evidence="1">The sequence shown here is derived from an EMBL/GenBank/DDBJ whole genome shotgun (WGS) entry which is preliminary data.</text>
</comment>
<accession>A0A3M7Q0W4</accession>
<dbReference type="EMBL" id="REGN01007906">
    <property type="protein sequence ID" value="RNA04943.1"/>
    <property type="molecule type" value="Genomic_DNA"/>
</dbReference>
<dbReference type="AlphaFoldDB" id="A0A3M7Q0W4"/>
<evidence type="ECO:0000313" key="1">
    <source>
        <dbReference type="EMBL" id="RNA04943.1"/>
    </source>
</evidence>
<evidence type="ECO:0000313" key="2">
    <source>
        <dbReference type="Proteomes" id="UP000276133"/>
    </source>
</evidence>
<reference evidence="1 2" key="1">
    <citation type="journal article" date="2018" name="Sci. Rep.">
        <title>Genomic signatures of local adaptation to the degree of environmental predictability in rotifers.</title>
        <authorList>
            <person name="Franch-Gras L."/>
            <person name="Hahn C."/>
            <person name="Garcia-Roger E.M."/>
            <person name="Carmona M.J."/>
            <person name="Serra M."/>
            <person name="Gomez A."/>
        </authorList>
    </citation>
    <scope>NUCLEOTIDE SEQUENCE [LARGE SCALE GENOMIC DNA]</scope>
    <source>
        <strain evidence="1">HYR1</strain>
    </source>
</reference>
<gene>
    <name evidence="1" type="ORF">BpHYR1_006449</name>
</gene>
<protein>
    <submittedName>
        <fullName evidence="1">Uncharacterized protein</fullName>
    </submittedName>
</protein>
<sequence length="69" mass="8049">MCLKISIYNCNIYSKHRSNTTSLCNEYSYNLVKHKITFNIPQSTIENIKLEHEQKTNSLGLNSIMKQNI</sequence>
<organism evidence="1 2">
    <name type="scientific">Brachionus plicatilis</name>
    <name type="common">Marine rotifer</name>
    <name type="synonym">Brachionus muelleri</name>
    <dbReference type="NCBI Taxonomy" id="10195"/>
    <lineage>
        <taxon>Eukaryota</taxon>
        <taxon>Metazoa</taxon>
        <taxon>Spiralia</taxon>
        <taxon>Gnathifera</taxon>
        <taxon>Rotifera</taxon>
        <taxon>Eurotatoria</taxon>
        <taxon>Monogononta</taxon>
        <taxon>Pseudotrocha</taxon>
        <taxon>Ploima</taxon>
        <taxon>Brachionidae</taxon>
        <taxon>Brachionus</taxon>
    </lineage>
</organism>